<evidence type="ECO:0000313" key="15">
    <source>
        <dbReference type="Proteomes" id="UP000828390"/>
    </source>
</evidence>
<dbReference type="PANTHER" id="PTHR19300:SF57">
    <property type="entry name" value="BETA-1,4-N-ACETYLGALACTOSAMINYLTRANSFERASE"/>
    <property type="match status" value="1"/>
</dbReference>
<dbReference type="Proteomes" id="UP000828390">
    <property type="component" value="Unassembled WGS sequence"/>
</dbReference>
<evidence type="ECO:0000256" key="1">
    <source>
        <dbReference type="ARBA" id="ARBA00004606"/>
    </source>
</evidence>
<dbReference type="GO" id="GO:0016020">
    <property type="term" value="C:membrane"/>
    <property type="evidence" value="ECO:0007669"/>
    <property type="project" value="UniProtKB-SubCell"/>
</dbReference>
<evidence type="ECO:0000259" key="13">
    <source>
        <dbReference type="Pfam" id="PF13733"/>
    </source>
</evidence>
<dbReference type="InterPro" id="IPR027995">
    <property type="entry name" value="Galactosyl_T_N"/>
</dbReference>
<comment type="caution">
    <text evidence="14">The sequence shown here is derived from an EMBL/GenBank/DDBJ whole genome shotgun (WGS) entry which is preliminary data.</text>
</comment>
<dbReference type="EC" id="2.4.1.-" evidence="11"/>
<dbReference type="Gene3D" id="3.90.550.10">
    <property type="entry name" value="Spore Coat Polysaccharide Biosynthesis Protein SpsA, Chain A"/>
    <property type="match status" value="1"/>
</dbReference>
<keyword evidence="5 11" id="KW-0808">Transferase</keyword>
<dbReference type="InterPro" id="IPR029044">
    <property type="entry name" value="Nucleotide-diphossugar_trans"/>
</dbReference>
<keyword evidence="9" id="KW-0472">Membrane</keyword>
<dbReference type="Pfam" id="PF02709">
    <property type="entry name" value="Glyco_transf_7C"/>
    <property type="match status" value="1"/>
</dbReference>
<evidence type="ECO:0000256" key="8">
    <source>
        <dbReference type="ARBA" id="ARBA00022989"/>
    </source>
</evidence>
<reference evidence="14" key="2">
    <citation type="submission" date="2020-11" db="EMBL/GenBank/DDBJ databases">
        <authorList>
            <person name="McCartney M.A."/>
            <person name="Auch B."/>
            <person name="Kono T."/>
            <person name="Mallez S."/>
            <person name="Becker A."/>
            <person name="Gohl D.M."/>
            <person name="Silverstein K.A.T."/>
            <person name="Koren S."/>
            <person name="Bechman K.B."/>
            <person name="Herman A."/>
            <person name="Abrahante J.E."/>
            <person name="Garbe J."/>
        </authorList>
    </citation>
    <scope>NUCLEOTIDE SEQUENCE</scope>
    <source>
        <strain evidence="14">Duluth1</strain>
        <tissue evidence="14">Whole animal</tissue>
    </source>
</reference>
<dbReference type="InterPro" id="IPR027791">
    <property type="entry name" value="Galactosyl_T_C"/>
</dbReference>
<proteinExistence type="inferred from homology"/>
<feature type="domain" description="Galactosyltransferase C-terminal" evidence="12">
    <location>
        <begin position="225"/>
        <end position="290"/>
    </location>
</feature>
<evidence type="ECO:0000256" key="4">
    <source>
        <dbReference type="ARBA" id="ARBA00022676"/>
    </source>
</evidence>
<dbReference type="InterPro" id="IPR003859">
    <property type="entry name" value="Galactosyl_T"/>
</dbReference>
<feature type="domain" description="Galactosyltransferase N-terminal" evidence="13">
    <location>
        <begin position="99"/>
        <end position="204"/>
    </location>
</feature>
<evidence type="ECO:0000256" key="7">
    <source>
        <dbReference type="ARBA" id="ARBA00022968"/>
    </source>
</evidence>
<sequence>MRKFLLLVLAGAIVIGLYTYVTPKLFQHETKPSLKDIRLATSTNGNPHPNNLSSVEQTILNVISNKCKRELLLKGELFNLSKTDILTDLPLDVLNSHDFLPVKKGGFYEPENCEPLTRTVIIIPYRNREKHLKIIINNLHRILQRQQLKYGIFVIELSLPTTFNIGVLMNMGFLLANNISEYDCFVFHDVDLIPLDDRIAYHCDVSPKHMSAFNTKYAKVNIAKALPYSAYVGGVISLRGVDYKKLNGFSNAYFGWGGTDDDIEIRAKAAMIPFKRENQNIGRYYALPHQRDSNNTENLFKGSLLKSSRKRYLNEGLNTVEKCCKRVSIVYRDLYVHVTVSCDENIVMNQLLNL</sequence>
<dbReference type="GO" id="GO:0005794">
    <property type="term" value="C:Golgi apparatus"/>
    <property type="evidence" value="ECO:0007669"/>
    <property type="project" value="TreeGrafter"/>
</dbReference>
<dbReference type="PRINTS" id="PR02050">
    <property type="entry name" value="B14GALTRFASE"/>
</dbReference>
<keyword evidence="8" id="KW-1133">Transmembrane helix</keyword>
<evidence type="ECO:0000256" key="9">
    <source>
        <dbReference type="ARBA" id="ARBA00023136"/>
    </source>
</evidence>
<keyword evidence="6" id="KW-0812">Transmembrane</keyword>
<comment type="similarity">
    <text evidence="3 11">Belongs to the glycosyltransferase 7 family.</text>
</comment>
<keyword evidence="7 11" id="KW-0735">Signal-anchor</keyword>
<dbReference type="EMBL" id="JAIWYP010000011">
    <property type="protein sequence ID" value="KAH3741348.1"/>
    <property type="molecule type" value="Genomic_DNA"/>
</dbReference>
<dbReference type="AlphaFoldDB" id="A0A9D4DCM1"/>
<reference evidence="14" key="1">
    <citation type="journal article" date="2019" name="bioRxiv">
        <title>The Genome of the Zebra Mussel, Dreissena polymorpha: A Resource for Invasive Species Research.</title>
        <authorList>
            <person name="McCartney M.A."/>
            <person name="Auch B."/>
            <person name="Kono T."/>
            <person name="Mallez S."/>
            <person name="Zhang Y."/>
            <person name="Obille A."/>
            <person name="Becker A."/>
            <person name="Abrahante J.E."/>
            <person name="Garbe J."/>
            <person name="Badalamenti J.P."/>
            <person name="Herman A."/>
            <person name="Mangelson H."/>
            <person name="Liachko I."/>
            <person name="Sullivan S."/>
            <person name="Sone E.D."/>
            <person name="Koren S."/>
            <person name="Silverstein K.A.T."/>
            <person name="Beckman K.B."/>
            <person name="Gohl D.M."/>
        </authorList>
    </citation>
    <scope>NUCLEOTIDE SEQUENCE</scope>
    <source>
        <strain evidence="14">Duluth1</strain>
        <tissue evidence="14">Whole animal</tissue>
    </source>
</reference>
<evidence type="ECO:0000259" key="12">
    <source>
        <dbReference type="Pfam" id="PF02709"/>
    </source>
</evidence>
<gene>
    <name evidence="14" type="ORF">DPMN_048073</name>
</gene>
<comment type="subcellular location">
    <subcellularLocation>
        <location evidence="1">Membrane</location>
        <topology evidence="1">Single-pass type II membrane protein</topology>
    </subcellularLocation>
</comment>
<evidence type="ECO:0000256" key="6">
    <source>
        <dbReference type="ARBA" id="ARBA00022692"/>
    </source>
</evidence>
<evidence type="ECO:0000256" key="2">
    <source>
        <dbReference type="ARBA" id="ARBA00004922"/>
    </source>
</evidence>
<comment type="pathway">
    <text evidence="2 11">Protein modification; protein glycosylation.</text>
</comment>
<name>A0A9D4DCM1_DREPO</name>
<comment type="function">
    <text evidence="11">Catalyses the transfer of galactose onto proteins or lipids.</text>
</comment>
<evidence type="ECO:0000256" key="3">
    <source>
        <dbReference type="ARBA" id="ARBA00005735"/>
    </source>
</evidence>
<evidence type="ECO:0000256" key="5">
    <source>
        <dbReference type="ARBA" id="ARBA00022679"/>
    </source>
</evidence>
<evidence type="ECO:0000256" key="10">
    <source>
        <dbReference type="ARBA" id="ARBA00023180"/>
    </source>
</evidence>
<organism evidence="14 15">
    <name type="scientific">Dreissena polymorpha</name>
    <name type="common">Zebra mussel</name>
    <name type="synonym">Mytilus polymorpha</name>
    <dbReference type="NCBI Taxonomy" id="45954"/>
    <lineage>
        <taxon>Eukaryota</taxon>
        <taxon>Metazoa</taxon>
        <taxon>Spiralia</taxon>
        <taxon>Lophotrochozoa</taxon>
        <taxon>Mollusca</taxon>
        <taxon>Bivalvia</taxon>
        <taxon>Autobranchia</taxon>
        <taxon>Heteroconchia</taxon>
        <taxon>Euheterodonta</taxon>
        <taxon>Imparidentia</taxon>
        <taxon>Neoheterodontei</taxon>
        <taxon>Myida</taxon>
        <taxon>Dreissenoidea</taxon>
        <taxon>Dreissenidae</taxon>
        <taxon>Dreissena</taxon>
    </lineage>
</organism>
<protein>
    <recommendedName>
        <fullName evidence="11">Beta-1,4-galactosyltransferase</fullName>
        <ecNumber evidence="11">2.4.1.-</ecNumber>
    </recommendedName>
</protein>
<dbReference type="GO" id="GO:0008378">
    <property type="term" value="F:galactosyltransferase activity"/>
    <property type="evidence" value="ECO:0007669"/>
    <property type="project" value="TreeGrafter"/>
</dbReference>
<dbReference type="Pfam" id="PF13733">
    <property type="entry name" value="Glyco_transf_7N"/>
    <property type="match status" value="1"/>
</dbReference>
<keyword evidence="10 11" id="KW-0325">Glycoprotein</keyword>
<accession>A0A9D4DCM1</accession>
<dbReference type="PANTHER" id="PTHR19300">
    <property type="entry name" value="BETA-1,4-GALACTOSYLTRANSFERASE"/>
    <property type="match status" value="1"/>
</dbReference>
<evidence type="ECO:0000313" key="14">
    <source>
        <dbReference type="EMBL" id="KAH3741348.1"/>
    </source>
</evidence>
<dbReference type="SUPFAM" id="SSF53448">
    <property type="entry name" value="Nucleotide-diphospho-sugar transferases"/>
    <property type="match status" value="1"/>
</dbReference>
<evidence type="ECO:0000256" key="11">
    <source>
        <dbReference type="RuleBase" id="RU368121"/>
    </source>
</evidence>
<keyword evidence="15" id="KW-1185">Reference proteome</keyword>
<dbReference type="GO" id="GO:0005975">
    <property type="term" value="P:carbohydrate metabolic process"/>
    <property type="evidence" value="ECO:0007669"/>
    <property type="project" value="InterPro"/>
</dbReference>
<keyword evidence="4 11" id="KW-0328">Glycosyltransferase</keyword>